<keyword evidence="5" id="KW-0812">Transmembrane</keyword>
<dbReference type="PANTHER" id="PTHR21573:SF0">
    <property type="entry name" value="ER MEMBRANE PROTEIN COMPLEX SUBUNIT 1"/>
    <property type="match status" value="1"/>
</dbReference>
<dbReference type="SMART" id="SM00564">
    <property type="entry name" value="PQQ"/>
    <property type="match status" value="3"/>
</dbReference>
<dbReference type="InterPro" id="IPR011047">
    <property type="entry name" value="Quinoprotein_ADH-like_sf"/>
</dbReference>
<keyword evidence="6 11" id="KW-0732">Signal</keyword>
<evidence type="ECO:0000313" key="14">
    <source>
        <dbReference type="Proteomes" id="UP000887569"/>
    </source>
</evidence>
<name>A0A915BH85_PARUN</name>
<evidence type="ECO:0000256" key="7">
    <source>
        <dbReference type="ARBA" id="ARBA00022824"/>
    </source>
</evidence>
<keyword evidence="9" id="KW-0472">Membrane</keyword>
<protein>
    <recommendedName>
        <fullName evidence="4">ER membrane protein complex subunit 1</fullName>
    </recommendedName>
</protein>
<dbReference type="Pfam" id="PF07774">
    <property type="entry name" value="EMC1_C"/>
    <property type="match status" value="1"/>
</dbReference>
<feature type="signal peptide" evidence="11">
    <location>
        <begin position="1"/>
        <end position="22"/>
    </location>
</feature>
<dbReference type="InterPro" id="IPR018391">
    <property type="entry name" value="PQQ_b-propeller_rpt"/>
</dbReference>
<dbReference type="Pfam" id="PF25293">
    <property type="entry name" value="Beta-prop_EMC1_N"/>
    <property type="match status" value="1"/>
</dbReference>
<evidence type="ECO:0000256" key="8">
    <source>
        <dbReference type="ARBA" id="ARBA00022989"/>
    </source>
</evidence>
<dbReference type="PANTHER" id="PTHR21573">
    <property type="entry name" value="ER MEMBRANE PROTEIN COMPLEX SUBUNIT 1"/>
    <property type="match status" value="1"/>
</dbReference>
<dbReference type="Proteomes" id="UP000887569">
    <property type="component" value="Unplaced"/>
</dbReference>
<evidence type="ECO:0000256" key="10">
    <source>
        <dbReference type="ARBA" id="ARBA00023180"/>
    </source>
</evidence>
<comment type="subunit">
    <text evidence="3">Component of the ER membrane protein complex (EMC).</text>
</comment>
<keyword evidence="14" id="KW-1185">Reference proteome</keyword>
<dbReference type="InterPro" id="IPR011678">
    <property type="entry name" value="EMC1_C"/>
</dbReference>
<organism evidence="14 15">
    <name type="scientific">Parascaris univalens</name>
    <name type="common">Nematode worm</name>
    <dbReference type="NCBI Taxonomy" id="6257"/>
    <lineage>
        <taxon>Eukaryota</taxon>
        <taxon>Metazoa</taxon>
        <taxon>Ecdysozoa</taxon>
        <taxon>Nematoda</taxon>
        <taxon>Chromadorea</taxon>
        <taxon>Rhabditida</taxon>
        <taxon>Spirurina</taxon>
        <taxon>Ascaridomorpha</taxon>
        <taxon>Ascaridoidea</taxon>
        <taxon>Ascarididae</taxon>
        <taxon>Parascaris</taxon>
    </lineage>
</organism>
<sequence>MGLPYWLTSAFFVTNLLITVDAIFEDQVGKFDWRQQHIGCPYQIHFDRSKSAAKSDLIFVSTEANVIAALTSNTGNIAWRQLMEENSTSLPLFILRNKMLITLARNGEVVRAWEREGGSLVWETQIRFAPTRPISMVASSEGVVFVLDASALIVLSISNGHVKWSANIDKTRDWVGAVQGSQLVTVIGGVRGQNVEILRYNSQNGILQKKQVIDAIWFNKQRCKLSNTILLCEDASSLFVVDVSSDPAAVQRISLDGLTEVIAVKVDGFVAARSHGSVFIYRVAPSQQPQLLVTLENADVISAIRTPDGRNLLSSFSSMHELSVYDLSSGKRIFESKLSERGSAPISQFTFAVSAREFEFVTVSEDCRIDFFVGCTTTPELLLEWSRHEALSAISTVRMVDLPLSEAQAGIESEFIAEASMLESLIRRLSSQADQFHRAFIKAANQILSASSILNIRSRSFTDWMSSLRSSATHHDVHKGDAPIERDYFNMRKVIVVSTLKSTVFGLDSSDGSIIWRLYLGRDAVPLKESLGSLSVPLFIQRTTTHYQYSALAAVALANKYTRNGLLITFDPISGKMVERIDLSSRIKRVELLPLVDAYSVHPLLIVDKSNKLSTYPKLPSEVSFATPIHLFSFEANGRLEGFRFDLQRMELRRTWGADLRLTPQQKIIAVASKPAHQRVHSPGKVLGDRSVLYKYSNPNLVVIAVLDSSHSVLHIDFIDAVNGYTVYKAKQAKVAGPVHLVQCENWLTYSYWNEKNRRMEIAVIELYEGSEQTDEMRFNSLTPTLPSMVHAISRAYIFPQGISALGVTETEQGLSTRSLLVAMPFGGIYGISKRIVDARRPLEMTPELVEEMLIPYRPELPIAPEDFVNYNQSVYNIRAIKASPSGLESTSLMLAYGLDLFFARLTPSGTFDILKDDFDHLLINSLYLSQFIHLIQSFISGESFREYSLVFQRTKKGLRLVEKTKR</sequence>
<evidence type="ECO:0000256" key="4">
    <source>
        <dbReference type="ARBA" id="ARBA00020824"/>
    </source>
</evidence>
<dbReference type="InterPro" id="IPR058545">
    <property type="entry name" value="Beta-prop_EMC1_1st"/>
</dbReference>
<dbReference type="GO" id="GO:0034975">
    <property type="term" value="P:protein folding in endoplasmic reticulum"/>
    <property type="evidence" value="ECO:0007669"/>
    <property type="project" value="TreeGrafter"/>
</dbReference>
<dbReference type="GO" id="GO:0072546">
    <property type="term" value="C:EMC complex"/>
    <property type="evidence" value="ECO:0007669"/>
    <property type="project" value="InterPro"/>
</dbReference>
<evidence type="ECO:0000256" key="11">
    <source>
        <dbReference type="SAM" id="SignalP"/>
    </source>
</evidence>
<evidence type="ECO:0000256" key="2">
    <source>
        <dbReference type="ARBA" id="ARBA00007904"/>
    </source>
</evidence>
<keyword evidence="8" id="KW-1133">Transmembrane helix</keyword>
<dbReference type="AlphaFoldDB" id="A0A915BH85"/>
<evidence type="ECO:0000313" key="15">
    <source>
        <dbReference type="WBParaSite" id="PgR040_g048_t05"/>
    </source>
</evidence>
<evidence type="ECO:0000259" key="13">
    <source>
        <dbReference type="Pfam" id="PF25293"/>
    </source>
</evidence>
<comment type="similarity">
    <text evidence="2">Belongs to the EMC1 family.</text>
</comment>
<comment type="subcellular location">
    <subcellularLocation>
        <location evidence="1">Endoplasmic reticulum membrane</location>
        <topology evidence="1">Single-pass type I membrane protein</topology>
    </subcellularLocation>
</comment>
<dbReference type="Gene3D" id="2.130.10.10">
    <property type="entry name" value="YVTN repeat-like/Quinoprotein amine dehydrogenase"/>
    <property type="match status" value="1"/>
</dbReference>
<feature type="domain" description="ER membrane protein complex subunit 1 C-terminal" evidence="12">
    <location>
        <begin position="744"/>
        <end position="926"/>
    </location>
</feature>
<proteinExistence type="inferred from homology"/>
<dbReference type="InterPro" id="IPR015943">
    <property type="entry name" value="WD40/YVTN_repeat-like_dom_sf"/>
</dbReference>
<keyword evidence="10" id="KW-0325">Glycoprotein</keyword>
<reference evidence="15" key="1">
    <citation type="submission" date="2022-11" db="UniProtKB">
        <authorList>
            <consortium name="WormBaseParasite"/>
        </authorList>
    </citation>
    <scope>IDENTIFICATION</scope>
</reference>
<dbReference type="InterPro" id="IPR026895">
    <property type="entry name" value="EMC1"/>
</dbReference>
<evidence type="ECO:0000259" key="12">
    <source>
        <dbReference type="Pfam" id="PF07774"/>
    </source>
</evidence>
<dbReference type="Gene3D" id="2.40.128.630">
    <property type="match status" value="1"/>
</dbReference>
<evidence type="ECO:0000256" key="9">
    <source>
        <dbReference type="ARBA" id="ARBA00023136"/>
    </source>
</evidence>
<evidence type="ECO:0000256" key="6">
    <source>
        <dbReference type="ARBA" id="ARBA00022729"/>
    </source>
</evidence>
<feature type="domain" description="EMC1 first beta-propeller" evidence="13">
    <location>
        <begin position="22"/>
        <end position="389"/>
    </location>
</feature>
<dbReference type="WBParaSite" id="PgR040_g048_t05">
    <property type="protein sequence ID" value="PgR040_g048_t05"/>
    <property type="gene ID" value="PgR040_g048"/>
</dbReference>
<accession>A0A915BH85</accession>
<dbReference type="SUPFAM" id="SSF50998">
    <property type="entry name" value="Quinoprotein alcohol dehydrogenase-like"/>
    <property type="match status" value="1"/>
</dbReference>
<evidence type="ECO:0000256" key="5">
    <source>
        <dbReference type="ARBA" id="ARBA00022692"/>
    </source>
</evidence>
<evidence type="ECO:0000256" key="3">
    <source>
        <dbReference type="ARBA" id="ARBA00011276"/>
    </source>
</evidence>
<feature type="chain" id="PRO_5038047761" description="ER membrane protein complex subunit 1" evidence="11">
    <location>
        <begin position="23"/>
        <end position="967"/>
    </location>
</feature>
<keyword evidence="7" id="KW-0256">Endoplasmic reticulum</keyword>
<evidence type="ECO:0000256" key="1">
    <source>
        <dbReference type="ARBA" id="ARBA00004115"/>
    </source>
</evidence>